<accession>A0A8S3Z4T4</accession>
<dbReference type="EMBL" id="CAJHNH020001792">
    <property type="protein sequence ID" value="CAG5124517.1"/>
    <property type="molecule type" value="Genomic_DNA"/>
</dbReference>
<dbReference type="SUPFAM" id="SSF81321">
    <property type="entry name" value="Family A G protein-coupled receptor-like"/>
    <property type="match status" value="1"/>
</dbReference>
<dbReference type="PANTHER" id="PTHR46641">
    <property type="entry name" value="FMRFAMIDE RECEPTOR-RELATED"/>
    <property type="match status" value="1"/>
</dbReference>
<dbReference type="Proteomes" id="UP000678393">
    <property type="component" value="Unassembled WGS sequence"/>
</dbReference>
<dbReference type="GO" id="GO:0016020">
    <property type="term" value="C:membrane"/>
    <property type="evidence" value="ECO:0007669"/>
    <property type="project" value="UniProtKB-SubCell"/>
</dbReference>
<feature type="transmembrane region" description="Helical" evidence="5">
    <location>
        <begin position="208"/>
        <end position="229"/>
    </location>
</feature>
<proteinExistence type="predicted"/>
<feature type="transmembrane region" description="Helical" evidence="5">
    <location>
        <begin position="105"/>
        <end position="129"/>
    </location>
</feature>
<evidence type="ECO:0000313" key="7">
    <source>
        <dbReference type="EMBL" id="CAG5124517.1"/>
    </source>
</evidence>
<evidence type="ECO:0000313" key="8">
    <source>
        <dbReference type="Proteomes" id="UP000678393"/>
    </source>
</evidence>
<dbReference type="Gene3D" id="1.20.1070.10">
    <property type="entry name" value="Rhodopsin 7-helix transmembrane proteins"/>
    <property type="match status" value="1"/>
</dbReference>
<dbReference type="PANTHER" id="PTHR46641:SF18">
    <property type="entry name" value="G-PROTEIN COUPLED RECEPTORS FAMILY 1 PROFILE DOMAIN-CONTAINING PROTEIN"/>
    <property type="match status" value="1"/>
</dbReference>
<feature type="domain" description="G-protein coupled receptors family 1 profile" evidence="6">
    <location>
        <begin position="44"/>
        <end position="363"/>
    </location>
</feature>
<dbReference type="AlphaFoldDB" id="A0A8S3Z4T4"/>
<reference evidence="7" key="1">
    <citation type="submission" date="2021-04" db="EMBL/GenBank/DDBJ databases">
        <authorList>
            <consortium name="Molecular Ecology Group"/>
        </authorList>
    </citation>
    <scope>NUCLEOTIDE SEQUENCE</scope>
</reference>
<comment type="subcellular location">
    <subcellularLocation>
        <location evidence="1">Membrane</location>
    </subcellularLocation>
</comment>
<keyword evidence="4 5" id="KW-0472">Membrane</keyword>
<feature type="transmembrane region" description="Helical" evidence="5">
    <location>
        <begin position="340"/>
        <end position="363"/>
    </location>
</feature>
<sequence>MAADLSTNKTERFPATESALVSDEALDLFFLLSTGALLPTCLLGIATNCLNIISYKIMGFQDSATSCFFALSVSDLGSTVIFLAITLSCIIKIQFPALPVNIFDLVYVLSSDLSMVCDISIVLKTYIAIQQGCCVAFPFRVKHLFTRRKTTAVILCVYTFCVACYLPSLCLKSLRAVTHSSTNRTEISLFLKNGWVLADSFVNFFNRSVLICTCQLLILISMIIIMSGLSVSLQYRQLAWVGEYSKTKSHSMRRLHLLRQVTVSLKMERHRGHQVRQHTSRKQQEAVGTQLLWRNKELRVLKQVTLVSGIFFTCNIPAVIISIANRIVPEFRYRDIYSNLVWVLFACSHFAGLISSSTTFFIYCNFNSKFIKTVEKLVGHCRRR</sequence>
<gene>
    <name evidence="7" type="ORF">CUNI_LOCUS10075</name>
</gene>
<evidence type="ECO:0000256" key="2">
    <source>
        <dbReference type="ARBA" id="ARBA00022692"/>
    </source>
</evidence>
<organism evidence="7 8">
    <name type="scientific">Candidula unifasciata</name>
    <dbReference type="NCBI Taxonomy" id="100452"/>
    <lineage>
        <taxon>Eukaryota</taxon>
        <taxon>Metazoa</taxon>
        <taxon>Spiralia</taxon>
        <taxon>Lophotrochozoa</taxon>
        <taxon>Mollusca</taxon>
        <taxon>Gastropoda</taxon>
        <taxon>Heterobranchia</taxon>
        <taxon>Euthyneura</taxon>
        <taxon>Panpulmonata</taxon>
        <taxon>Eupulmonata</taxon>
        <taxon>Stylommatophora</taxon>
        <taxon>Helicina</taxon>
        <taxon>Helicoidea</taxon>
        <taxon>Geomitridae</taxon>
        <taxon>Candidula</taxon>
    </lineage>
</organism>
<feature type="transmembrane region" description="Helical" evidence="5">
    <location>
        <begin position="150"/>
        <end position="168"/>
    </location>
</feature>
<feature type="transmembrane region" description="Helical" evidence="5">
    <location>
        <begin position="304"/>
        <end position="328"/>
    </location>
</feature>
<evidence type="ECO:0000256" key="4">
    <source>
        <dbReference type="ARBA" id="ARBA00023136"/>
    </source>
</evidence>
<comment type="caution">
    <text evidence="7">The sequence shown here is derived from an EMBL/GenBank/DDBJ whole genome shotgun (WGS) entry which is preliminary data.</text>
</comment>
<evidence type="ECO:0000259" key="6">
    <source>
        <dbReference type="PROSITE" id="PS50262"/>
    </source>
</evidence>
<dbReference type="PROSITE" id="PS50262">
    <property type="entry name" value="G_PROTEIN_RECEP_F1_2"/>
    <property type="match status" value="1"/>
</dbReference>
<keyword evidence="2 5" id="KW-0812">Transmembrane</keyword>
<keyword evidence="8" id="KW-1185">Reference proteome</keyword>
<dbReference type="InterPro" id="IPR052954">
    <property type="entry name" value="GPCR-Ligand_Int"/>
</dbReference>
<keyword evidence="3 5" id="KW-1133">Transmembrane helix</keyword>
<evidence type="ECO:0000256" key="5">
    <source>
        <dbReference type="SAM" id="Phobius"/>
    </source>
</evidence>
<name>A0A8S3Z4T4_9EUPU</name>
<protein>
    <recommendedName>
        <fullName evidence="6">G-protein coupled receptors family 1 profile domain-containing protein</fullName>
    </recommendedName>
</protein>
<dbReference type="InterPro" id="IPR017452">
    <property type="entry name" value="GPCR_Rhodpsn_7TM"/>
</dbReference>
<evidence type="ECO:0000256" key="3">
    <source>
        <dbReference type="ARBA" id="ARBA00022989"/>
    </source>
</evidence>
<feature type="transmembrane region" description="Helical" evidence="5">
    <location>
        <begin position="28"/>
        <end position="55"/>
    </location>
</feature>
<evidence type="ECO:0000256" key="1">
    <source>
        <dbReference type="ARBA" id="ARBA00004370"/>
    </source>
</evidence>
<feature type="transmembrane region" description="Helical" evidence="5">
    <location>
        <begin position="67"/>
        <end position="93"/>
    </location>
</feature>